<dbReference type="SMART" id="SM00651">
    <property type="entry name" value="Sm"/>
    <property type="match status" value="1"/>
</dbReference>
<reference evidence="2 3" key="1">
    <citation type="submission" date="2018-10" db="EMBL/GenBank/DDBJ databases">
        <title>Draft genome sequence of the microsporidian Tubulinosema ratisbonensis.</title>
        <authorList>
            <person name="Polonais V."/>
            <person name="Peyretaillade E."/>
            <person name="Niehus S."/>
            <person name="Wawrzyniak I."/>
            <person name="Franchet A."/>
            <person name="Gaspin C."/>
            <person name="Reichstadt M."/>
            <person name="Belser C."/>
            <person name="Labadie K."/>
            <person name="Delbac F."/>
            <person name="Ferrandon D."/>
        </authorList>
    </citation>
    <scope>NUCLEOTIDE SEQUENCE [LARGE SCALE GENOMIC DNA]</scope>
    <source>
        <strain evidence="2 3">Franzen</strain>
    </source>
</reference>
<name>A0A437ANI8_9MICR</name>
<dbReference type="Gene3D" id="2.30.30.100">
    <property type="match status" value="1"/>
</dbReference>
<evidence type="ECO:0000313" key="3">
    <source>
        <dbReference type="Proteomes" id="UP000282876"/>
    </source>
</evidence>
<evidence type="ECO:0000259" key="1">
    <source>
        <dbReference type="SMART" id="SM00651"/>
    </source>
</evidence>
<organism evidence="2 3">
    <name type="scientific">Tubulinosema ratisbonensis</name>
    <dbReference type="NCBI Taxonomy" id="291195"/>
    <lineage>
        <taxon>Eukaryota</taxon>
        <taxon>Fungi</taxon>
        <taxon>Fungi incertae sedis</taxon>
        <taxon>Microsporidia</taxon>
        <taxon>Tubulinosematoidea</taxon>
        <taxon>Tubulinosematidae</taxon>
        <taxon>Tubulinosema</taxon>
    </lineage>
</organism>
<dbReference type="VEuPathDB" id="MicrosporidiaDB:TUBRATIS_007410"/>
<dbReference type="InterPro" id="IPR001163">
    <property type="entry name" value="Sm_dom_euk/arc"/>
</dbReference>
<dbReference type="Pfam" id="PF01423">
    <property type="entry name" value="LSM"/>
    <property type="match status" value="1"/>
</dbReference>
<dbReference type="InterPro" id="IPR010920">
    <property type="entry name" value="LSM_dom_sf"/>
</dbReference>
<dbReference type="Proteomes" id="UP000282876">
    <property type="component" value="Unassembled WGS sequence"/>
</dbReference>
<dbReference type="EMBL" id="RCSS01000151">
    <property type="protein sequence ID" value="RVD92752.1"/>
    <property type="molecule type" value="Genomic_DNA"/>
</dbReference>
<proteinExistence type="predicted"/>
<comment type="caution">
    <text evidence="2">The sequence shown here is derived from an EMBL/GenBank/DDBJ whole genome shotgun (WGS) entry which is preliminary data.</text>
</comment>
<gene>
    <name evidence="2" type="ORF">TUBRATIS_007410</name>
</gene>
<feature type="domain" description="Sm" evidence="1">
    <location>
        <begin position="7"/>
        <end position="65"/>
    </location>
</feature>
<dbReference type="SUPFAM" id="SSF50182">
    <property type="entry name" value="Sm-like ribonucleoproteins"/>
    <property type="match status" value="1"/>
</dbReference>
<protein>
    <recommendedName>
        <fullName evidence="1">Sm domain-containing protein</fullName>
    </recommendedName>
</protein>
<dbReference type="OrthoDB" id="2146at2759"/>
<dbReference type="GO" id="GO:0032991">
    <property type="term" value="C:protein-containing complex"/>
    <property type="evidence" value="ECO:0007669"/>
    <property type="project" value="UniProtKB-ARBA"/>
</dbReference>
<keyword evidence="3" id="KW-1185">Reference proteome</keyword>
<sequence length="66" mass="7547">MKSQTVPNFKNYLFKRVSILLKGKDEITGMLIGYDFYSNVTLTEAQGKYKGNVVVRGEFIEKIILV</sequence>
<accession>A0A437ANI8</accession>
<dbReference type="AlphaFoldDB" id="A0A437ANI8"/>
<evidence type="ECO:0000313" key="2">
    <source>
        <dbReference type="EMBL" id="RVD92752.1"/>
    </source>
</evidence>